<dbReference type="InterPro" id="IPR004299">
    <property type="entry name" value="MBOAT_fam"/>
</dbReference>
<evidence type="ECO:0000256" key="4">
    <source>
        <dbReference type="ARBA" id="ARBA00022679"/>
    </source>
</evidence>
<feature type="transmembrane region" description="Helical" evidence="10">
    <location>
        <begin position="352"/>
        <end position="368"/>
    </location>
</feature>
<dbReference type="InterPro" id="IPR028362">
    <property type="entry name" value="AlgI"/>
</dbReference>
<keyword evidence="6 10" id="KW-1133">Transmembrane helix</keyword>
<evidence type="ECO:0000256" key="3">
    <source>
        <dbReference type="ARBA" id="ARBA00022475"/>
    </source>
</evidence>
<evidence type="ECO:0000256" key="1">
    <source>
        <dbReference type="ARBA" id="ARBA00004651"/>
    </source>
</evidence>
<feature type="transmembrane region" description="Helical" evidence="10">
    <location>
        <begin position="433"/>
        <end position="452"/>
    </location>
</feature>
<feature type="transmembrane region" description="Helical" evidence="10">
    <location>
        <begin position="388"/>
        <end position="405"/>
    </location>
</feature>
<keyword evidence="12" id="KW-1185">Reference proteome</keyword>
<sequence>MIQDILSYFASLDFSKIANILLYNPHEPLLFSSGAFLFIFLFFMLVYFCLRKKVDARLLFVTLFSYYFFYKSSGFYFFLLLIVTVSDFYIARRVARGKYPRLWLILSLLIDLGLLAYFKYTNFFAGLIAQMIGGNFQPWDIFLPVGISFYTFKTISYVVDIYRKKAQPMESLLDYAFYVSFFPTLLAGPITRATDFGPQIRKPLHISPEMFARGVFFIIIGLFKKAVISDYISQNFVDRIFDNPTLFSGGEVLLGLYGYTIQIYCDFSGYSDMAIGIALLMGYEIPMNFNAPLTADSMTDFWRRWHISLSTWIRDYVYISLGGNRRGTFFMYINQMIAMTACGLWHGASLNFVLWGVIHGALVCLHKFWSQTIMRHDRHYHPAGIRRFFSVLITFHVLCFTWIFFRCRDFESAWIMIKQMFTKFNPSVLPDVFVAYKYVFALMAFALITHFLPNSWQNNSVKLLQKGGVVLSAVAITIVIFIIMQVKSSDVQPFIYFQF</sequence>
<dbReference type="EMBL" id="VVIQ01000005">
    <property type="protein sequence ID" value="MUL27963.1"/>
    <property type="molecule type" value="Genomic_DNA"/>
</dbReference>
<reference evidence="11 12" key="1">
    <citation type="submission" date="2019-09" db="EMBL/GenBank/DDBJ databases">
        <title>Prevotella A2879 sp. nov., isolated from an abscess of a patient.</title>
        <authorList>
            <person name="Buhl M."/>
            <person name="Oberhettinger P."/>
        </authorList>
    </citation>
    <scope>NUCLEOTIDE SEQUENCE [LARGE SCALE GENOMIC DNA]</scope>
    <source>
        <strain evidence="11 12">A2879</strain>
    </source>
</reference>
<evidence type="ECO:0000256" key="6">
    <source>
        <dbReference type="ARBA" id="ARBA00022989"/>
    </source>
</evidence>
<dbReference type="InterPro" id="IPR024194">
    <property type="entry name" value="Ac/AlaTfrase_AlgI/DltB"/>
</dbReference>
<feature type="transmembrane region" description="Helical" evidence="10">
    <location>
        <begin position="172"/>
        <end position="190"/>
    </location>
</feature>
<protein>
    <submittedName>
        <fullName evidence="11">MBOAT family protein</fullName>
    </submittedName>
</protein>
<evidence type="ECO:0000256" key="10">
    <source>
        <dbReference type="SAM" id="Phobius"/>
    </source>
</evidence>
<dbReference type="GO" id="GO:0016746">
    <property type="term" value="F:acyltransferase activity"/>
    <property type="evidence" value="ECO:0007669"/>
    <property type="project" value="UniProtKB-KW"/>
</dbReference>
<feature type="transmembrane region" description="Helical" evidence="10">
    <location>
        <begin position="210"/>
        <end position="227"/>
    </location>
</feature>
<proteinExistence type="inferred from homology"/>
<dbReference type="GO" id="GO:0005886">
    <property type="term" value="C:plasma membrane"/>
    <property type="evidence" value="ECO:0007669"/>
    <property type="project" value="UniProtKB-SubCell"/>
</dbReference>
<evidence type="ECO:0000256" key="8">
    <source>
        <dbReference type="ARBA" id="ARBA00023315"/>
    </source>
</evidence>
<feature type="transmembrane region" description="Helical" evidence="10">
    <location>
        <begin position="464"/>
        <end position="484"/>
    </location>
</feature>
<evidence type="ECO:0000256" key="2">
    <source>
        <dbReference type="ARBA" id="ARBA00010323"/>
    </source>
</evidence>
<name>A0A7C9HE48_9BACT</name>
<comment type="similarity">
    <text evidence="2 9">Belongs to the membrane-bound acyltransferase family.</text>
</comment>
<dbReference type="GO" id="GO:0042121">
    <property type="term" value="P:alginic acid biosynthetic process"/>
    <property type="evidence" value="ECO:0007669"/>
    <property type="project" value="InterPro"/>
</dbReference>
<dbReference type="PANTHER" id="PTHR13285">
    <property type="entry name" value="ACYLTRANSFERASE"/>
    <property type="match status" value="1"/>
</dbReference>
<dbReference type="Pfam" id="PF03062">
    <property type="entry name" value="MBOAT"/>
    <property type="match status" value="1"/>
</dbReference>
<dbReference type="InterPro" id="IPR051085">
    <property type="entry name" value="MB_O-acyltransferase"/>
</dbReference>
<gene>
    <name evidence="11" type="ORF">F0475_06540</name>
</gene>
<keyword evidence="4 9" id="KW-0808">Transferase</keyword>
<dbReference type="RefSeq" id="WP_009434125.1">
    <property type="nucleotide sequence ID" value="NZ_VVIQ01000005.1"/>
</dbReference>
<evidence type="ECO:0000313" key="12">
    <source>
        <dbReference type="Proteomes" id="UP000482295"/>
    </source>
</evidence>
<dbReference type="PIRSF" id="PIRSF500217">
    <property type="entry name" value="AlgI"/>
    <property type="match status" value="1"/>
</dbReference>
<dbReference type="Proteomes" id="UP000482295">
    <property type="component" value="Unassembled WGS sequence"/>
</dbReference>
<comment type="caution">
    <text evidence="11">The sequence shown here is derived from an EMBL/GenBank/DDBJ whole genome shotgun (WGS) entry which is preliminary data.</text>
</comment>
<keyword evidence="7 9" id="KW-0472">Membrane</keyword>
<comment type="subcellular location">
    <subcellularLocation>
        <location evidence="1">Cell membrane</location>
        <topology evidence="1">Multi-pass membrane protein</topology>
    </subcellularLocation>
</comment>
<dbReference type="PIRSF" id="PIRSF016636">
    <property type="entry name" value="AlgI_DltB"/>
    <property type="match status" value="1"/>
</dbReference>
<evidence type="ECO:0000313" key="11">
    <source>
        <dbReference type="EMBL" id="MUL27963.1"/>
    </source>
</evidence>
<keyword evidence="8 9" id="KW-0012">Acyltransferase</keyword>
<feature type="transmembrane region" description="Helical" evidence="10">
    <location>
        <begin position="103"/>
        <end position="121"/>
    </location>
</feature>
<accession>A0A7C9HE48</accession>
<evidence type="ECO:0000256" key="7">
    <source>
        <dbReference type="ARBA" id="ARBA00023136"/>
    </source>
</evidence>
<feature type="transmembrane region" description="Helical" evidence="10">
    <location>
        <begin position="141"/>
        <end position="160"/>
    </location>
</feature>
<feature type="transmembrane region" description="Helical" evidence="10">
    <location>
        <begin position="29"/>
        <end position="47"/>
    </location>
</feature>
<keyword evidence="3 9" id="KW-1003">Cell membrane</keyword>
<evidence type="ECO:0000256" key="9">
    <source>
        <dbReference type="PIRNR" id="PIRNR016636"/>
    </source>
</evidence>
<organism evidence="11 12">
    <name type="scientific">Prevotella vespertina</name>
    <dbReference type="NCBI Taxonomy" id="2608404"/>
    <lineage>
        <taxon>Bacteria</taxon>
        <taxon>Pseudomonadati</taxon>
        <taxon>Bacteroidota</taxon>
        <taxon>Bacteroidia</taxon>
        <taxon>Bacteroidales</taxon>
        <taxon>Prevotellaceae</taxon>
        <taxon>Prevotella</taxon>
    </lineage>
</organism>
<evidence type="ECO:0000256" key="5">
    <source>
        <dbReference type="ARBA" id="ARBA00022692"/>
    </source>
</evidence>
<dbReference type="AlphaFoldDB" id="A0A7C9HE48"/>
<keyword evidence="5 10" id="KW-0812">Transmembrane</keyword>
<dbReference type="PANTHER" id="PTHR13285:SF23">
    <property type="entry name" value="TEICHOIC ACID D-ALANYLTRANSFERASE"/>
    <property type="match status" value="1"/>
</dbReference>